<dbReference type="EMBL" id="LAZR01002807">
    <property type="protein sequence ID" value="KKN25386.1"/>
    <property type="molecule type" value="Genomic_DNA"/>
</dbReference>
<evidence type="ECO:0008006" key="2">
    <source>
        <dbReference type="Google" id="ProtNLM"/>
    </source>
</evidence>
<reference evidence="1" key="1">
    <citation type="journal article" date="2015" name="Nature">
        <title>Complex archaea that bridge the gap between prokaryotes and eukaryotes.</title>
        <authorList>
            <person name="Spang A."/>
            <person name="Saw J.H."/>
            <person name="Jorgensen S.L."/>
            <person name="Zaremba-Niedzwiedzka K."/>
            <person name="Martijn J."/>
            <person name="Lind A.E."/>
            <person name="van Eijk R."/>
            <person name="Schleper C."/>
            <person name="Guy L."/>
            <person name="Ettema T.J."/>
        </authorList>
    </citation>
    <scope>NUCLEOTIDE SEQUENCE</scope>
</reference>
<dbReference type="AlphaFoldDB" id="A0A0F9RKA8"/>
<gene>
    <name evidence="1" type="ORF">LCGC14_0885460</name>
</gene>
<dbReference type="CDD" id="cd00085">
    <property type="entry name" value="HNHc"/>
    <property type="match status" value="1"/>
</dbReference>
<name>A0A0F9RKA8_9ZZZZ</name>
<sequence length="113" mass="13009">MNLTRHKLNIMAPDGASWSGKWRKAKRKYYKKHGKVCKCCGSKKNIELHHKLPRHLFPGLALDQDNFIPLCNRKGVGCHFLLGHLQSYYTYNAKITEVAKFARENSVLKKNVA</sequence>
<dbReference type="InterPro" id="IPR003615">
    <property type="entry name" value="HNH_nuc"/>
</dbReference>
<comment type="caution">
    <text evidence="1">The sequence shown here is derived from an EMBL/GenBank/DDBJ whole genome shotgun (WGS) entry which is preliminary data.</text>
</comment>
<protein>
    <recommendedName>
        <fullName evidence="2">HNH nuclease domain-containing protein</fullName>
    </recommendedName>
</protein>
<evidence type="ECO:0000313" key="1">
    <source>
        <dbReference type="EMBL" id="KKN25386.1"/>
    </source>
</evidence>
<proteinExistence type="predicted"/>
<accession>A0A0F9RKA8</accession>
<dbReference type="Gene3D" id="1.10.30.50">
    <property type="match status" value="1"/>
</dbReference>
<organism evidence="1">
    <name type="scientific">marine sediment metagenome</name>
    <dbReference type="NCBI Taxonomy" id="412755"/>
    <lineage>
        <taxon>unclassified sequences</taxon>
        <taxon>metagenomes</taxon>
        <taxon>ecological metagenomes</taxon>
    </lineage>
</organism>